<dbReference type="GeneTree" id="ENSGT00940000160234"/>
<feature type="disulfide bond" evidence="26">
    <location>
        <begin position="345"/>
        <end position="354"/>
    </location>
</feature>
<evidence type="ECO:0000256" key="14">
    <source>
        <dbReference type="ARBA" id="ARBA00023015"/>
    </source>
</evidence>
<keyword evidence="20" id="KW-0675">Receptor</keyword>
<dbReference type="PROSITE" id="PS50088">
    <property type="entry name" value="ANK_REPEAT"/>
    <property type="match status" value="4"/>
</dbReference>
<feature type="disulfide bond" evidence="26">
    <location>
        <begin position="563"/>
        <end position="572"/>
    </location>
</feature>
<evidence type="ECO:0000256" key="15">
    <source>
        <dbReference type="ARBA" id="ARBA00023043"/>
    </source>
</evidence>
<feature type="disulfide bond" evidence="26">
    <location>
        <begin position="151"/>
        <end position="160"/>
    </location>
</feature>
<feature type="domain" description="EGF-like" evidence="28">
    <location>
        <begin position="1122"/>
        <end position="1159"/>
    </location>
</feature>
<dbReference type="InterPro" id="IPR013032">
    <property type="entry name" value="EGF-like_CS"/>
</dbReference>
<keyword evidence="17 24" id="KW-1015">Disulfide bond</keyword>
<feature type="disulfide bond" evidence="26">
    <location>
        <begin position="112"/>
        <end position="121"/>
    </location>
</feature>
<feature type="disulfide bond" evidence="26">
    <location>
        <begin position="986"/>
        <end position="995"/>
    </location>
</feature>
<dbReference type="GO" id="GO:0016358">
    <property type="term" value="P:dendrite development"/>
    <property type="evidence" value="ECO:0007669"/>
    <property type="project" value="UniProtKB-ARBA"/>
</dbReference>
<feature type="disulfide bond" evidence="24 26">
    <location>
        <begin position="450"/>
        <end position="459"/>
    </location>
</feature>
<dbReference type="Gene3D" id="3.30.70.3310">
    <property type="match status" value="1"/>
</dbReference>
<dbReference type="InterPro" id="IPR011656">
    <property type="entry name" value="Notch_NODP_dom"/>
</dbReference>
<dbReference type="InterPro" id="IPR035993">
    <property type="entry name" value="Notch-like_dom_sf"/>
</dbReference>
<keyword evidence="23" id="KW-0479">Metal-binding</keyword>
<feature type="domain" description="EGF-like" evidence="28">
    <location>
        <begin position="240"/>
        <end position="278"/>
    </location>
</feature>
<evidence type="ECO:0000256" key="10">
    <source>
        <dbReference type="ARBA" id="ARBA00022737"/>
    </source>
</evidence>
<dbReference type="PROSITE" id="PS50258">
    <property type="entry name" value="LNR"/>
    <property type="match status" value="1"/>
</dbReference>
<feature type="disulfide bond" evidence="26">
    <location>
        <begin position="1072"/>
        <end position="1081"/>
    </location>
</feature>
<feature type="domain" description="EGF-like" evidence="28">
    <location>
        <begin position="612"/>
        <end position="648"/>
    </location>
</feature>
<dbReference type="InterPro" id="IPR018097">
    <property type="entry name" value="EGF_Ca-bd_CS"/>
</dbReference>
<feature type="disulfide bond" evidence="26">
    <location>
        <begin position="889"/>
        <end position="899"/>
    </location>
</feature>
<dbReference type="Pfam" id="PF12796">
    <property type="entry name" value="Ank_2"/>
    <property type="match status" value="2"/>
</dbReference>
<evidence type="ECO:0000256" key="5">
    <source>
        <dbReference type="ARBA" id="ARBA00022475"/>
    </source>
</evidence>
<evidence type="ECO:0000256" key="19">
    <source>
        <dbReference type="ARBA" id="ARBA00023163"/>
    </source>
</evidence>
<dbReference type="SMART" id="SM01338">
    <property type="entry name" value="NOD"/>
    <property type="match status" value="1"/>
</dbReference>
<evidence type="ECO:0000256" key="21">
    <source>
        <dbReference type="ARBA" id="ARBA00023180"/>
    </source>
</evidence>
<comment type="similarity">
    <text evidence="3">Belongs to the NOTCH family.</text>
</comment>
<evidence type="ECO:0000256" key="27">
    <source>
        <dbReference type="SAM" id="MobiDB-lite"/>
    </source>
</evidence>
<feature type="disulfide bond" evidence="26">
    <location>
        <begin position="488"/>
        <end position="497"/>
    </location>
</feature>
<dbReference type="PIRSF" id="PIRSF002279">
    <property type="entry name" value="Notch"/>
    <property type="match status" value="1"/>
</dbReference>
<dbReference type="Gene3D" id="2.10.25.10">
    <property type="entry name" value="Laminin"/>
    <property type="match status" value="27"/>
</dbReference>
<dbReference type="SMART" id="SM01339">
    <property type="entry name" value="NODP"/>
    <property type="match status" value="1"/>
</dbReference>
<evidence type="ECO:0000259" key="29">
    <source>
        <dbReference type="PROSITE" id="PS50258"/>
    </source>
</evidence>
<dbReference type="InterPro" id="IPR008297">
    <property type="entry name" value="Notch"/>
</dbReference>
<feature type="domain" description="EGF-like" evidence="28">
    <location>
        <begin position="1"/>
        <end position="30"/>
    </location>
</feature>
<evidence type="ECO:0000259" key="28">
    <source>
        <dbReference type="PROSITE" id="PS50026"/>
    </source>
</evidence>
<dbReference type="Pfam" id="PF00066">
    <property type="entry name" value="Notch"/>
    <property type="match status" value="1"/>
</dbReference>
<keyword evidence="7" id="KW-0597">Phosphoprotein</keyword>
<name>A0A452T823_URSMA</name>
<dbReference type="PROSITE" id="PS01187">
    <property type="entry name" value="EGF_CA"/>
    <property type="match status" value="6"/>
</dbReference>
<feature type="disulfide bond" evidence="24 26">
    <location>
        <begin position="382"/>
        <end position="391"/>
    </location>
</feature>
<evidence type="ECO:0000256" key="16">
    <source>
        <dbReference type="ARBA" id="ARBA00023136"/>
    </source>
</evidence>
<dbReference type="PROSITE" id="PS01186">
    <property type="entry name" value="EGF_2"/>
    <property type="match status" value="20"/>
</dbReference>
<dbReference type="PROSITE" id="PS00022">
    <property type="entry name" value="EGF_1"/>
    <property type="match status" value="24"/>
</dbReference>
<feature type="domain" description="EGF-like" evidence="28">
    <location>
        <begin position="537"/>
        <end position="573"/>
    </location>
</feature>
<feature type="domain" description="EGF-like" evidence="28">
    <location>
        <begin position="769"/>
        <end position="806"/>
    </location>
</feature>
<feature type="binding site" evidence="23">
    <location>
        <position position="427"/>
    </location>
    <ligand>
        <name>Ca(2+)</name>
        <dbReference type="ChEBI" id="CHEBI:29108"/>
        <label>3</label>
    </ligand>
</feature>
<feature type="domain" description="EGF-like" evidence="28">
    <location>
        <begin position="357"/>
        <end position="392"/>
    </location>
</feature>
<dbReference type="SUPFAM" id="SSF48403">
    <property type="entry name" value="Ankyrin repeat"/>
    <property type="match status" value="1"/>
</dbReference>
<feature type="disulfide bond" evidence="24">
    <location>
        <begin position="433"/>
        <end position="448"/>
    </location>
</feature>
<feature type="binding site" evidence="23">
    <location>
        <position position="374"/>
    </location>
    <ligand>
        <name>Ca(2+)</name>
        <dbReference type="ChEBI" id="CHEBI:29108"/>
        <label>1</label>
    </ligand>
</feature>
<keyword evidence="18" id="KW-0010">Activator</keyword>
<feature type="disulfide bond" evidence="26">
    <location>
        <begin position="910"/>
        <end position="919"/>
    </location>
</feature>
<keyword evidence="13" id="KW-1133">Transmembrane helix</keyword>
<dbReference type="PRINTS" id="PR00010">
    <property type="entry name" value="EGFBLOOD"/>
</dbReference>
<feature type="domain" description="EGF-like" evidence="28">
    <location>
        <begin position="998"/>
        <end position="1034"/>
    </location>
</feature>
<organism evidence="30">
    <name type="scientific">Ursus maritimus</name>
    <name type="common">Polar bear</name>
    <name type="synonym">Thalarctos maritimus</name>
    <dbReference type="NCBI Taxonomy" id="29073"/>
    <lineage>
        <taxon>Eukaryota</taxon>
        <taxon>Metazoa</taxon>
        <taxon>Chordata</taxon>
        <taxon>Craniata</taxon>
        <taxon>Vertebrata</taxon>
        <taxon>Euteleostomi</taxon>
        <taxon>Mammalia</taxon>
        <taxon>Eutheria</taxon>
        <taxon>Laurasiatheria</taxon>
        <taxon>Carnivora</taxon>
        <taxon>Caniformia</taxon>
        <taxon>Ursidae</taxon>
        <taxon>Ursus</taxon>
    </lineage>
</organism>
<evidence type="ECO:0000256" key="23">
    <source>
        <dbReference type="PIRSR" id="PIRSR002279-1"/>
    </source>
</evidence>
<dbReference type="PRINTS" id="PR01452">
    <property type="entry name" value="LNOTCHREPEAT"/>
</dbReference>
<evidence type="ECO:0000256" key="4">
    <source>
        <dbReference type="ARBA" id="ARBA00022473"/>
    </source>
</evidence>
<dbReference type="FunFam" id="2.10.25.10:FF:000006">
    <property type="entry name" value="Versican core protein-like isoform 1"/>
    <property type="match status" value="1"/>
</dbReference>
<dbReference type="InterPro" id="IPR000152">
    <property type="entry name" value="EGF-type_Asp/Asn_hydroxyl_site"/>
</dbReference>
<evidence type="ECO:0000256" key="8">
    <source>
        <dbReference type="ARBA" id="ARBA00022692"/>
    </source>
</evidence>
<dbReference type="Pfam" id="PF12661">
    <property type="entry name" value="hEGF"/>
    <property type="match status" value="7"/>
</dbReference>
<keyword evidence="4" id="KW-0217">Developmental protein</keyword>
<dbReference type="SMART" id="SM00004">
    <property type="entry name" value="NL"/>
    <property type="match status" value="2"/>
</dbReference>
<evidence type="ECO:0000256" key="11">
    <source>
        <dbReference type="ARBA" id="ARBA00022782"/>
    </source>
</evidence>
<feature type="domain" description="EGF-like" evidence="28">
    <location>
        <begin position="124"/>
        <end position="161"/>
    </location>
</feature>
<dbReference type="FunFam" id="2.10.25.10:FF:000092">
    <property type="entry name" value="Neurogenic locus notch protein 1"/>
    <property type="match status" value="1"/>
</dbReference>
<dbReference type="GO" id="GO:0048646">
    <property type="term" value="P:anatomical structure formation involved in morphogenesis"/>
    <property type="evidence" value="ECO:0007669"/>
    <property type="project" value="UniProtKB-ARBA"/>
</dbReference>
<dbReference type="GO" id="GO:0005654">
    <property type="term" value="C:nucleoplasm"/>
    <property type="evidence" value="ECO:0007669"/>
    <property type="project" value="UniProtKB-ARBA"/>
</dbReference>
<dbReference type="InterPro" id="IPR022331">
    <property type="entry name" value="Notch_3"/>
</dbReference>
<keyword evidence="12" id="KW-0914">Notch signaling pathway</keyword>
<feature type="disulfide bond" evidence="26">
    <location>
        <begin position="638"/>
        <end position="647"/>
    </location>
</feature>
<dbReference type="GO" id="GO:0009986">
    <property type="term" value="C:cell surface"/>
    <property type="evidence" value="ECO:0007669"/>
    <property type="project" value="TreeGrafter"/>
</dbReference>
<evidence type="ECO:0000256" key="13">
    <source>
        <dbReference type="ARBA" id="ARBA00022989"/>
    </source>
</evidence>
<feature type="domain" description="EGF-like" evidence="28">
    <location>
        <begin position="922"/>
        <end position="958"/>
    </location>
</feature>
<feature type="disulfide bond" evidence="26">
    <location>
        <begin position="948"/>
        <end position="957"/>
    </location>
</feature>
<dbReference type="FunFam" id="2.10.25.10:FF:000127">
    <property type="entry name" value="Neurogenic locus notch protein 1"/>
    <property type="match status" value="1"/>
</dbReference>
<evidence type="ECO:0000256" key="18">
    <source>
        <dbReference type="ARBA" id="ARBA00023159"/>
    </source>
</evidence>
<dbReference type="FunFam" id="1.25.40.20:FF:000005">
    <property type="entry name" value="Neurogenic locus notch 1"/>
    <property type="match status" value="1"/>
</dbReference>
<gene>
    <name evidence="30" type="primary">NOTCH3</name>
</gene>
<dbReference type="InterPro" id="IPR001881">
    <property type="entry name" value="EGF-like_Ca-bd_dom"/>
</dbReference>
<feature type="domain" description="EGF-like" evidence="28">
    <location>
        <begin position="885"/>
        <end position="920"/>
    </location>
</feature>
<feature type="domain" description="EGF-like" evidence="28">
    <location>
        <begin position="1084"/>
        <end position="1120"/>
    </location>
</feature>
<evidence type="ECO:0000256" key="24">
    <source>
        <dbReference type="PIRSR" id="PIRSR002279-2"/>
    </source>
</evidence>
<feature type="domain" description="EGF-like" evidence="28">
    <location>
        <begin position="424"/>
        <end position="460"/>
    </location>
</feature>
<keyword evidence="22" id="KW-0539">Nucleus</keyword>
<evidence type="ECO:0000256" key="17">
    <source>
        <dbReference type="ARBA" id="ARBA00023157"/>
    </source>
</evidence>
<dbReference type="GO" id="GO:0008284">
    <property type="term" value="P:positive regulation of cell population proliferation"/>
    <property type="evidence" value="ECO:0007669"/>
    <property type="project" value="UniProtKB-ARBA"/>
</dbReference>
<dbReference type="GO" id="GO:0005509">
    <property type="term" value="F:calcium ion binding"/>
    <property type="evidence" value="ECO:0007669"/>
    <property type="project" value="InterPro"/>
</dbReference>
<feature type="repeat" description="ANK" evidence="25">
    <location>
        <begin position="1668"/>
        <end position="1700"/>
    </location>
</feature>
<feature type="domain" description="EGF-like" evidence="28">
    <location>
        <begin position="462"/>
        <end position="498"/>
    </location>
</feature>
<feature type="domain" description="EGF-like" evidence="28">
    <location>
        <begin position="163"/>
        <end position="200"/>
    </location>
</feature>
<dbReference type="Pfam" id="PF00008">
    <property type="entry name" value="EGF"/>
    <property type="match status" value="15"/>
</dbReference>
<evidence type="ECO:0000256" key="12">
    <source>
        <dbReference type="ARBA" id="ARBA00022976"/>
    </source>
</evidence>
<evidence type="ECO:0000256" key="7">
    <source>
        <dbReference type="ARBA" id="ARBA00022553"/>
    </source>
</evidence>
<dbReference type="PROSITE" id="PS50297">
    <property type="entry name" value="ANK_REP_REGION"/>
    <property type="match status" value="3"/>
</dbReference>
<dbReference type="SUPFAM" id="SSF90193">
    <property type="entry name" value="Notch domain"/>
    <property type="match status" value="1"/>
</dbReference>
<dbReference type="FunFam" id="2.10.25.10:FF:000309">
    <property type="entry name" value="Uncharacterized protein, isoform A"/>
    <property type="match status" value="1"/>
</dbReference>
<dbReference type="FunFam" id="2.10.25.10:FF:000060">
    <property type="entry name" value="Neurogenic locus notch protein 1"/>
    <property type="match status" value="2"/>
</dbReference>
<keyword evidence="5" id="KW-1003">Cell membrane</keyword>
<evidence type="ECO:0000256" key="26">
    <source>
        <dbReference type="PROSITE-ProRule" id="PRU00076"/>
    </source>
</evidence>
<dbReference type="InterPro" id="IPR000742">
    <property type="entry name" value="EGF"/>
</dbReference>
<dbReference type="CDD" id="cd21704">
    <property type="entry name" value="JMTM_Notch3"/>
    <property type="match status" value="1"/>
</dbReference>
<feature type="disulfide bond" evidence="26">
    <location>
        <begin position="326"/>
        <end position="343"/>
    </location>
</feature>
<dbReference type="FunFam" id="2.10.25.10:FF:000446">
    <property type="entry name" value="neurogenic locus notch homolog protein 3"/>
    <property type="match status" value="1"/>
</dbReference>
<dbReference type="SUPFAM" id="SSF57184">
    <property type="entry name" value="Growth factor receptor domain"/>
    <property type="match status" value="5"/>
</dbReference>
<accession>A0A452T823</accession>
<keyword evidence="9" id="KW-0732">Signal</keyword>
<evidence type="ECO:0000256" key="2">
    <source>
        <dbReference type="ARBA" id="ARBA00004251"/>
    </source>
</evidence>
<dbReference type="FunFam" id="3.30.70.3310:FF:000002">
    <property type="entry name" value="Neurogenic locus notch homolog protein 3"/>
    <property type="match status" value="1"/>
</dbReference>
<evidence type="ECO:0000256" key="20">
    <source>
        <dbReference type="ARBA" id="ARBA00023170"/>
    </source>
</evidence>
<feature type="domain" description="EGF-like" evidence="28">
    <location>
        <begin position="575"/>
        <end position="610"/>
    </location>
</feature>
<feature type="domain" description="EGF-like" evidence="28">
    <location>
        <begin position="85"/>
        <end position="122"/>
    </location>
</feature>
<dbReference type="GO" id="GO:0007411">
    <property type="term" value="P:axon guidance"/>
    <property type="evidence" value="ECO:0007669"/>
    <property type="project" value="TreeGrafter"/>
</dbReference>
<dbReference type="FunFam" id="2.10.25.10:FF:000080">
    <property type="entry name" value="Neurogenic locus notch 1"/>
    <property type="match status" value="2"/>
</dbReference>
<keyword evidence="19" id="KW-0804">Transcription</keyword>
<dbReference type="GO" id="GO:0045944">
    <property type="term" value="P:positive regulation of transcription by RNA polymerase II"/>
    <property type="evidence" value="ECO:0007669"/>
    <property type="project" value="UniProtKB-ARBA"/>
</dbReference>
<feature type="binding site" evidence="23">
    <location>
        <position position="394"/>
    </location>
    <ligand>
        <name>Ca(2+)</name>
        <dbReference type="ChEBI" id="CHEBI:29108"/>
        <label>2</label>
    </ligand>
</feature>
<dbReference type="GO" id="GO:0007219">
    <property type="term" value="P:Notch signaling pathway"/>
    <property type="evidence" value="ECO:0007669"/>
    <property type="project" value="UniProtKB-KW"/>
</dbReference>
<evidence type="ECO:0000256" key="6">
    <source>
        <dbReference type="ARBA" id="ARBA00022536"/>
    </source>
</evidence>
<dbReference type="FunFam" id="3.30.300.320:FF:000001">
    <property type="entry name" value="Neurogenic locus notch 1"/>
    <property type="match status" value="1"/>
</dbReference>
<feature type="disulfide bond" evidence="26">
    <location>
        <begin position="1024"/>
        <end position="1033"/>
    </location>
</feature>
<feature type="repeat" description="ANK" evidence="25">
    <location>
        <begin position="1801"/>
        <end position="1833"/>
    </location>
</feature>
<feature type="domain" description="EGF-like" evidence="28">
    <location>
        <begin position="202"/>
        <end position="238"/>
    </location>
</feature>
<dbReference type="GO" id="GO:0009887">
    <property type="term" value="P:animal organ morphogenesis"/>
    <property type="evidence" value="ECO:0007669"/>
    <property type="project" value="UniProtKB-ARBA"/>
</dbReference>
<dbReference type="FunFam" id="2.10.25.10:FF:000299">
    <property type="entry name" value="Notch receptor 3"/>
    <property type="match status" value="2"/>
</dbReference>
<feature type="binding site" evidence="23">
    <location>
        <position position="395"/>
    </location>
    <ligand>
        <name>Ca(2+)</name>
        <dbReference type="ChEBI" id="CHEBI:29108"/>
        <label>2</label>
    </ligand>
</feature>
<keyword evidence="8" id="KW-0812">Transmembrane</keyword>
<dbReference type="FunFam" id="2.10.25.10:FF:000516">
    <property type="entry name" value="Notch receptor 3"/>
    <property type="match status" value="1"/>
</dbReference>
<feature type="domain" description="EGF-like" evidence="28">
    <location>
        <begin position="1046"/>
        <end position="1082"/>
    </location>
</feature>
<dbReference type="PROSITE" id="PS00010">
    <property type="entry name" value="ASX_HYDROXYL"/>
    <property type="match status" value="15"/>
</dbReference>
<dbReference type="GO" id="GO:0001764">
    <property type="term" value="P:neuron migration"/>
    <property type="evidence" value="ECO:0007669"/>
    <property type="project" value="UniProtKB-ARBA"/>
</dbReference>
<keyword evidence="23" id="KW-0106">Calcium</keyword>
<dbReference type="GO" id="GO:0043235">
    <property type="term" value="C:receptor complex"/>
    <property type="evidence" value="ECO:0007669"/>
    <property type="project" value="TreeGrafter"/>
</dbReference>
<dbReference type="PANTHER" id="PTHR45836">
    <property type="entry name" value="SLIT HOMOLOG"/>
    <property type="match status" value="1"/>
</dbReference>
<feature type="disulfide bond" evidence="26">
    <location>
        <begin position="579"/>
        <end position="589"/>
    </location>
</feature>
<keyword evidence="16" id="KW-0472">Membrane</keyword>
<evidence type="ECO:0000256" key="9">
    <source>
        <dbReference type="ARBA" id="ARBA00022729"/>
    </source>
</evidence>
<dbReference type="Gene3D" id="1.25.40.20">
    <property type="entry name" value="Ankyrin repeat-containing domain"/>
    <property type="match status" value="1"/>
</dbReference>
<proteinExistence type="inferred from homology"/>
<dbReference type="FunFam" id="2.10.25.10:FF:000136">
    <property type="entry name" value="Neurogenic locus notch 1"/>
    <property type="match status" value="1"/>
</dbReference>
<feature type="repeat" description="ANK" evidence="25">
    <location>
        <begin position="1768"/>
        <end position="1800"/>
    </location>
</feature>
<dbReference type="GO" id="GO:0072359">
    <property type="term" value="P:circulatory system development"/>
    <property type="evidence" value="ECO:0007669"/>
    <property type="project" value="UniProtKB-ARBA"/>
</dbReference>
<dbReference type="InterPro" id="IPR010660">
    <property type="entry name" value="Notch_NOD_dom"/>
</dbReference>
<feature type="domain" description="EGF-like" evidence="28">
    <location>
        <begin position="317"/>
        <end position="355"/>
    </location>
</feature>
<evidence type="ECO:0000256" key="22">
    <source>
        <dbReference type="ARBA" id="ARBA00023242"/>
    </source>
</evidence>
<dbReference type="Pfam" id="PF07684">
    <property type="entry name" value="NODP"/>
    <property type="match status" value="1"/>
</dbReference>
<keyword evidence="21" id="KW-0325">Glycoprotein</keyword>
<dbReference type="Gene3D" id="3.30.300.320">
    <property type="match status" value="1"/>
</dbReference>
<feature type="binding site" evidence="23">
    <location>
        <position position="397"/>
    </location>
    <ligand>
        <name>Ca(2+)</name>
        <dbReference type="ChEBI" id="CHEBI:29108"/>
        <label>2</label>
    </ligand>
</feature>
<evidence type="ECO:0000256" key="1">
    <source>
        <dbReference type="ARBA" id="ARBA00004123"/>
    </source>
</evidence>
<dbReference type="GO" id="GO:0005737">
    <property type="term" value="C:cytoplasm"/>
    <property type="evidence" value="ECO:0007669"/>
    <property type="project" value="UniProtKB-ARBA"/>
</dbReference>
<dbReference type="InterPro" id="IPR009030">
    <property type="entry name" value="Growth_fac_rcpt_cys_sf"/>
</dbReference>
<feature type="binding site" evidence="23">
    <location>
        <position position="441"/>
    </location>
    <ligand>
        <name>Ca(2+)</name>
        <dbReference type="ChEBI" id="CHEBI:29108"/>
        <label>3</label>
    </ligand>
</feature>
<evidence type="ECO:0000313" key="30">
    <source>
        <dbReference type="Ensembl" id="ENSUMAP00000004016"/>
    </source>
</evidence>
<feature type="disulfide bond" evidence="26">
    <location>
        <begin position="835"/>
        <end position="844"/>
    </location>
</feature>
<dbReference type="SMART" id="SM00179">
    <property type="entry name" value="EGF_CA"/>
    <property type="match status" value="25"/>
</dbReference>
<dbReference type="FunFam" id="2.10.25.10:FF:000031">
    <property type="entry name" value="neurogenic locus notch homolog protein 3"/>
    <property type="match status" value="1"/>
</dbReference>
<dbReference type="SMART" id="SM00181">
    <property type="entry name" value="EGF"/>
    <property type="match status" value="29"/>
</dbReference>
<dbReference type="InterPro" id="IPR049883">
    <property type="entry name" value="NOTCH1_EGF-like"/>
</dbReference>
<dbReference type="PRINTS" id="PR01986">
    <property type="entry name" value="NOTCH3"/>
</dbReference>
<feature type="domain" description="LNR" evidence="29">
    <location>
        <begin position="1300"/>
        <end position="1338"/>
    </location>
</feature>
<dbReference type="FunFam" id="2.10.25.10:FF:000100">
    <property type="entry name" value="neurogenic locus notch homolog protein 3"/>
    <property type="match status" value="3"/>
</dbReference>
<feature type="disulfide bond" evidence="26">
    <location>
        <begin position="268"/>
        <end position="277"/>
    </location>
</feature>
<dbReference type="GO" id="GO:0043005">
    <property type="term" value="C:neuron projection"/>
    <property type="evidence" value="ECO:0007669"/>
    <property type="project" value="UniProtKB-ARBA"/>
</dbReference>
<dbReference type="GO" id="GO:0005886">
    <property type="term" value="C:plasma membrane"/>
    <property type="evidence" value="ECO:0007669"/>
    <property type="project" value="UniProtKB-SubCell"/>
</dbReference>
<dbReference type="GO" id="GO:0045595">
    <property type="term" value="P:regulation of cell differentiation"/>
    <property type="evidence" value="ECO:0007669"/>
    <property type="project" value="UniProtKB-ARBA"/>
</dbReference>
<dbReference type="FunFam" id="2.10.25.10:FF:000109">
    <property type="entry name" value="Notch homolog 4, [Drosophila]"/>
    <property type="match status" value="1"/>
</dbReference>
<feature type="domain" description="EGF-like" evidence="28">
    <location>
        <begin position="808"/>
        <end position="845"/>
    </location>
</feature>
<dbReference type="PRINTS" id="PR01983">
    <property type="entry name" value="NOTCH"/>
</dbReference>
<feature type="disulfide bond" evidence="26">
    <location>
        <begin position="306"/>
        <end position="315"/>
    </location>
</feature>
<keyword evidence="10" id="KW-0677">Repeat</keyword>
<sequence length="2062" mass="217729">PCMNGGRCTQPPSREAACLCPPGWVGERCQLEDPCHSSPCAGRGVCQSSVVAGTARFSCRCPRGFRGKGRSGGEPKTGKGPDCSLPDPCLSSPCTHGARCSVGPDGRYLCSCPPGYQGRSCRSDVDECRVGVPCRHGGTCLNTPGSFRCQCPAGYTGPLCENPAVPCAPSLCRNGGTCRQSGDLTYDCACLPGFEGQNCEVNVDDCPGHRCLNGGTCVDGVNTYNCQCPPEWTGQFCTEDVDECQLQPNACHNGGTCFNTLGGHSCVCVNGWTGESCSQNIDDCATAVCFHGATCHDRVASFYCACPMGKTGLLCHLDDACVSNPCHEDAICDTNPVNGRAICTCPPGFTGGACDQDVDECANPCEHLGRCVNTQGSFLCQCGRGYTGPRCETDVNECLSGLTPTALIPFPHSLGFTGTYCEVDMDECQSSPCVNGGVCKDRVNGFSCTCPSGFSGAMCQLDVDECASTPCRNGAKCVDQPDGYECRCAEGFEGTLCELNVDDCSPDPCHHGRCVDGIASFSCACAPGYTGTRCESQVDECRSQPCRHGGKCLDLVDKYLCRCPPGTTGVNCEVNIDDCASNPCTFGVCRDGINRYDCVCQPGFTGPLCNVEINECASSPCGDGGSCVDGENGFRCLCPPGSLPPLCLPPSHPCASPQPLNPCCLPAHGHSLTAFLSRFRCVCEPGWSGPRCSQSLARDACESQPCRSGGTCTSDGMGFHCTCPPGVQGVCPHVPTPGSPSPLPPGDGDKESVKTVSLCLPTTGRQCERPSPCAPNPCEHGGHCESAPGQLPVCSCPPGWQGPRCQQDVDECAGPSPCGSHGTCINLEGSFSCTCHRGYSGPSCDQDIDDCDPNPCLNGGSCQDGVGSFLCSCLPGFAGPRCARDVDECLSSPCGPGTCTDHVASFTCTCPPGYGGFHCEQDLPDCSPSSCFHGGTCVDGVNSFSCQCRPGYTGAHCQHEADPCLSRPCLHGGVCTAAQPGFRCTCLEGFTGAQCQTLVDWCSRTPCQNGGRCARSGATFYCLCPPGWSGRLCDIRSLPCREAAAQIGVRLEELCQTGGQCVDKDNSHYCVCPEGHTGSHCEQEVDPCLAQPCQHGGTCRGYMGGYVCECPAGYTGDNCEDDVDECASQPCQHGGFCIDLVARYLCSCPPGTLGMPGPGLGDRMGGWAHPWTRAPGVGASAAFAVQASQVSMGEAAALGSCLCSYTGADPRAPARLGPRCQTVLSPCESQPCQHGGQCRPSPGPGGVLTFTCHCIPVCVSGRGVGAWPRWRACRCDPACSSPACLYDNFDCRAGGRERVCNPVYEKYCADHFADGRCDQGCNTEECGWDGLDCAGEVPALLARGVLVLTVLLPPEELLRSSADFLQRLSGILRTSLRFRLDEHGQAMVFPYHRPGPGSESRSRRELAPEVIGSVVMLEIDNRLCLQSSENDHCFPDAQSAADYLGALSAVEGPCFPYPLRAVRGELPEPSVPLLPLLAASAVFLLVILVLGVMVARRKREHSTLWFPEGFALHKDVAAGHKGRREPVGQDALGMKNMAKSESLMGEVATDWMDTECPEAKRLKVEEPGAGAEDAVDCRQWTQHHLVAADIRVAPAMALTPPQGDVDADGMDVNVRGPDGFTPLMLASFCGGALEPMPAEEDEAEDTSASIISDLICQGAQLGARTDRTGETALHLAARYARADAAKRLLDAGADTNAQDHSGRTPLHTAVTADAQGVFQILIRNRSTDLDARMADGSTALILAARLAVEGMVEELIASHADVNAVDELGKSALHWAAAVNNVEATLALLKNGANKDMQDSKEETPLFLAAREGSYEAAKLLLDHFANREITDHLDRLPRDVAQERLHQDIVRLLDQPSGPRSPHGPHGLGPLLCPPGAFLPGLKVAQSGGKKSRRPPGKAGLGPQGKQIHLSKHYYYYFLQNIYMETLPAPAKPPSAPVGLSLWAHSAKLDSVYRVHRHDRDPVYRVHNPGVYQVGTLGRTLRGSGPVRLGSLFPIPPPSLHCIPDGTCSIALPGGRALLAQRAHPGSPQPRAWATPLGNWVGVAGENTRTGEMRAFHFVLL</sequence>
<feature type="domain" description="EGF-like" evidence="28">
    <location>
        <begin position="960"/>
        <end position="996"/>
    </location>
</feature>
<feature type="domain" description="EGF-like" evidence="28">
    <location>
        <begin position="31"/>
        <end position="71"/>
    </location>
</feature>
<dbReference type="FunFam" id="2.10.25.10:FF:000172">
    <property type="entry name" value="FAT atypical cadherin 3"/>
    <property type="match status" value="1"/>
</dbReference>
<dbReference type="PROSITE" id="PS50026">
    <property type="entry name" value="EGF_3"/>
    <property type="match status" value="27"/>
</dbReference>
<feature type="region of interest" description="Disordered" evidence="27">
    <location>
        <begin position="1884"/>
        <end position="1906"/>
    </location>
</feature>
<keyword evidence="14" id="KW-0805">Transcription regulation</keyword>
<dbReference type="GO" id="GO:0038023">
    <property type="term" value="F:signaling receptor activity"/>
    <property type="evidence" value="ECO:0007669"/>
    <property type="project" value="InterPro"/>
</dbReference>
<feature type="disulfide bond" evidence="26">
    <location>
        <begin position="504"/>
        <end position="514"/>
    </location>
</feature>
<feature type="domain" description="EGF-like" evidence="28">
    <location>
        <begin position="847"/>
        <end position="883"/>
    </location>
</feature>
<dbReference type="InterPro" id="IPR036770">
    <property type="entry name" value="Ankyrin_rpt-contain_sf"/>
</dbReference>
<dbReference type="SMART" id="SM00248">
    <property type="entry name" value="ANK"/>
    <property type="match status" value="6"/>
</dbReference>
<dbReference type="SUPFAM" id="SSF57196">
    <property type="entry name" value="EGF/Laminin"/>
    <property type="match status" value="9"/>
</dbReference>
<feature type="disulfide bond" evidence="26">
    <location>
        <begin position="796"/>
        <end position="805"/>
    </location>
</feature>
<feature type="disulfide bond" evidence="26">
    <location>
        <begin position="1110"/>
        <end position="1119"/>
    </location>
</feature>
<feature type="disulfide bond" evidence="26">
    <location>
        <begin position="873"/>
        <end position="882"/>
    </location>
</feature>
<feature type="domain" description="EGF-like" evidence="28">
    <location>
        <begin position="280"/>
        <end position="316"/>
    </location>
</feature>
<dbReference type="InterPro" id="IPR002110">
    <property type="entry name" value="Ankyrin_rpt"/>
</dbReference>
<dbReference type="Pfam" id="PF06816">
    <property type="entry name" value="NOD"/>
    <property type="match status" value="1"/>
</dbReference>
<feature type="binding site" evidence="23">
    <location>
        <position position="377"/>
    </location>
    <ligand>
        <name>Ca(2+)</name>
        <dbReference type="ChEBI" id="CHEBI:29108"/>
        <label>1</label>
    </ligand>
</feature>
<feature type="repeat" description="ANK" evidence="25">
    <location>
        <begin position="1735"/>
        <end position="1767"/>
    </location>
</feature>
<feature type="domain" description="EGF-like" evidence="28">
    <location>
        <begin position="697"/>
        <end position="732"/>
    </location>
</feature>
<dbReference type="InterPro" id="IPR000800">
    <property type="entry name" value="Notch_dom"/>
</dbReference>
<dbReference type="Pfam" id="PF07645">
    <property type="entry name" value="EGF_CA"/>
    <property type="match status" value="3"/>
</dbReference>
<comment type="caution">
    <text evidence="26">Lacks conserved residue(s) required for the propagation of feature annotation.</text>
</comment>
<dbReference type="GO" id="GO:0045165">
    <property type="term" value="P:cell fate commitment"/>
    <property type="evidence" value="ECO:0007669"/>
    <property type="project" value="UniProtKB-ARBA"/>
</dbReference>
<dbReference type="FunFam" id="2.10.25.10:FF:000125">
    <property type="entry name" value="Neurogenic locus notch protein-like"/>
    <property type="match status" value="1"/>
</dbReference>
<dbReference type="GO" id="GO:0005576">
    <property type="term" value="C:extracellular region"/>
    <property type="evidence" value="ECO:0007669"/>
    <property type="project" value="UniProtKB-ARBA"/>
</dbReference>
<evidence type="ECO:0000256" key="3">
    <source>
        <dbReference type="ARBA" id="ARBA00005847"/>
    </source>
</evidence>
<feature type="disulfide bond" evidence="26">
    <location>
        <begin position="525"/>
        <end position="534"/>
    </location>
</feature>
<dbReference type="CDD" id="cd00054">
    <property type="entry name" value="EGF_CA"/>
    <property type="match status" value="21"/>
</dbReference>
<feature type="disulfide bond" evidence="24 26">
    <location>
        <begin position="361"/>
        <end position="371"/>
    </location>
</feature>
<comment type="subcellular location">
    <subcellularLocation>
        <location evidence="2">Cell membrane</location>
        <topology evidence="2">Single-pass type I membrane protein</topology>
    </subcellularLocation>
    <subcellularLocation>
        <location evidence="1">Nucleus</location>
    </subcellularLocation>
</comment>
<dbReference type="PANTHER" id="PTHR45836:SF17">
    <property type="entry name" value="NEUROGENIC LOCUS NOTCH HOMOLOG PROTEIN 3"/>
    <property type="match status" value="1"/>
</dbReference>
<dbReference type="Pfam" id="PF00023">
    <property type="entry name" value="Ank"/>
    <property type="match status" value="1"/>
</dbReference>
<feature type="disulfide bond" evidence="24">
    <location>
        <begin position="428"/>
        <end position="439"/>
    </location>
</feature>
<reference evidence="30" key="1">
    <citation type="submission" date="2019-03" db="UniProtKB">
        <authorList>
            <consortium name="Ensembl"/>
        </authorList>
    </citation>
    <scope>IDENTIFICATION</scope>
</reference>
<feature type="disulfide bond" evidence="26">
    <location>
        <begin position="228"/>
        <end position="237"/>
    </location>
</feature>
<feature type="disulfide bond" evidence="26">
    <location>
        <begin position="190"/>
        <end position="199"/>
    </location>
</feature>
<keyword evidence="15 25" id="KW-0040">ANK repeat</keyword>
<dbReference type="FunFam" id="2.10.25.10:FF:000718">
    <property type="entry name" value="Notch receptor 3"/>
    <property type="match status" value="1"/>
</dbReference>
<evidence type="ECO:0000256" key="25">
    <source>
        <dbReference type="PROSITE-ProRule" id="PRU00023"/>
    </source>
</evidence>
<feature type="disulfide bond" evidence="24">
    <location>
        <begin position="365"/>
        <end position="380"/>
    </location>
</feature>
<keyword evidence="11" id="KW-0221">Differentiation</keyword>
<feature type="domain" description="EGF-like" evidence="28">
    <location>
        <begin position="500"/>
        <end position="535"/>
    </location>
</feature>
<keyword evidence="6 26" id="KW-0245">EGF-like domain</keyword>
<dbReference type="InterPro" id="IPR051355">
    <property type="entry name" value="Notch/Slit_guidance"/>
</dbReference>
<feature type="disulfide bond" evidence="26">
    <location>
        <begin position="600"/>
        <end position="609"/>
    </location>
</feature>
<dbReference type="FunFam" id="2.10.25.10:FF:000004">
    <property type="entry name" value="Neurogenic locus notch 1"/>
    <property type="match status" value="3"/>
</dbReference>
<feature type="disulfide bond" evidence="26">
    <location>
        <begin position="20"/>
        <end position="29"/>
    </location>
</feature>
<dbReference type="Ensembl" id="ENSUMAT00000004900.1">
    <property type="protein sequence ID" value="ENSUMAP00000004016.1"/>
    <property type="gene ID" value="ENSUMAG00000002388.1"/>
</dbReference>
<protein>
    <submittedName>
        <fullName evidence="30">Notch receptor 3</fullName>
    </submittedName>
</protein>